<sequence>MNKCSVYVSNMESKYEGQYDLREGYLEVMIFDYYGDIEEYTPIGSEVSYKNIYIADLLNRKFMFSTRFHRVCGKNGLTQYQKYKT</sequence>
<evidence type="ECO:0000313" key="1">
    <source>
        <dbReference type="EMBL" id="RGS41717.1"/>
    </source>
</evidence>
<dbReference type="OrthoDB" id="9897452at2"/>
<name>A0A3R6A0D1_9FIRM</name>
<reference evidence="1 2" key="1">
    <citation type="submission" date="2018-08" db="EMBL/GenBank/DDBJ databases">
        <title>A genome reference for cultivated species of the human gut microbiota.</title>
        <authorList>
            <person name="Zou Y."/>
            <person name="Xue W."/>
            <person name="Luo G."/>
        </authorList>
    </citation>
    <scope>NUCLEOTIDE SEQUENCE [LARGE SCALE GENOMIC DNA]</scope>
    <source>
        <strain evidence="1 2">AF22-21</strain>
    </source>
</reference>
<evidence type="ECO:0000313" key="2">
    <source>
        <dbReference type="Proteomes" id="UP000283295"/>
    </source>
</evidence>
<dbReference type="Proteomes" id="UP000283295">
    <property type="component" value="Unassembled WGS sequence"/>
</dbReference>
<dbReference type="AlphaFoldDB" id="A0A3R6A0D1"/>
<organism evidence="1 2">
    <name type="scientific">Coprococcus eutactus</name>
    <dbReference type="NCBI Taxonomy" id="33043"/>
    <lineage>
        <taxon>Bacteria</taxon>
        <taxon>Bacillati</taxon>
        <taxon>Bacillota</taxon>
        <taxon>Clostridia</taxon>
        <taxon>Lachnospirales</taxon>
        <taxon>Lachnospiraceae</taxon>
        <taxon>Coprococcus</taxon>
    </lineage>
</organism>
<protein>
    <submittedName>
        <fullName evidence="1">Uncharacterized protein</fullName>
    </submittedName>
</protein>
<feature type="non-terminal residue" evidence="1">
    <location>
        <position position="85"/>
    </location>
</feature>
<comment type="caution">
    <text evidence="1">The sequence shown here is derived from an EMBL/GenBank/DDBJ whole genome shotgun (WGS) entry which is preliminary data.</text>
</comment>
<proteinExistence type="predicted"/>
<gene>
    <name evidence="1" type="ORF">DWX94_08385</name>
</gene>
<accession>A0A3R6A0D1</accession>
<dbReference type="EMBL" id="QRVK01000018">
    <property type="protein sequence ID" value="RGS41717.1"/>
    <property type="molecule type" value="Genomic_DNA"/>
</dbReference>